<comment type="caution">
    <text evidence="2">The sequence shown here is derived from an EMBL/GenBank/DDBJ whole genome shotgun (WGS) entry which is preliminary data.</text>
</comment>
<dbReference type="Pfam" id="PF03960">
    <property type="entry name" value="ArsC"/>
    <property type="match status" value="1"/>
</dbReference>
<dbReference type="SUPFAM" id="SSF52833">
    <property type="entry name" value="Thioredoxin-like"/>
    <property type="match status" value="1"/>
</dbReference>
<evidence type="ECO:0000313" key="3">
    <source>
        <dbReference type="Proteomes" id="UP000604341"/>
    </source>
</evidence>
<proteinExistence type="inferred from homology"/>
<dbReference type="PROSITE" id="PS51353">
    <property type="entry name" value="ARSC"/>
    <property type="match status" value="1"/>
</dbReference>
<accession>A0ABQ2FGE9</accession>
<keyword evidence="3" id="KW-1185">Reference proteome</keyword>
<evidence type="ECO:0008006" key="4">
    <source>
        <dbReference type="Google" id="ProtNLM"/>
    </source>
</evidence>
<dbReference type="PANTHER" id="PTHR30041">
    <property type="entry name" value="ARSENATE REDUCTASE"/>
    <property type="match status" value="1"/>
</dbReference>
<sequence length="120" mass="13661">MSDLQVQVFGTRKSKETRAAERFFKERKIKIHFVDLKERPIAKGELARFVQKFGLNALLDLNGKAYERSNLAYLRTTEDGVIAKVIDDPELLRLPLVRAGKHLIVGEDMDGWKALVEAHA</sequence>
<dbReference type="PANTHER" id="PTHR30041:SF8">
    <property type="entry name" value="PROTEIN YFFB"/>
    <property type="match status" value="1"/>
</dbReference>
<dbReference type="Gene3D" id="3.40.30.10">
    <property type="entry name" value="Glutaredoxin"/>
    <property type="match status" value="1"/>
</dbReference>
<comment type="similarity">
    <text evidence="1">Belongs to the ArsC family.</text>
</comment>
<dbReference type="InterPro" id="IPR036249">
    <property type="entry name" value="Thioredoxin-like_sf"/>
</dbReference>
<gene>
    <name evidence="2" type="ORF">GCM10010844_13050</name>
</gene>
<reference evidence="3" key="1">
    <citation type="journal article" date="2019" name="Int. J. Syst. Evol. Microbiol.">
        <title>The Global Catalogue of Microorganisms (GCM) 10K type strain sequencing project: providing services to taxonomists for standard genome sequencing and annotation.</title>
        <authorList>
            <consortium name="The Broad Institute Genomics Platform"/>
            <consortium name="The Broad Institute Genome Sequencing Center for Infectious Disease"/>
            <person name="Wu L."/>
            <person name="Ma J."/>
        </authorList>
    </citation>
    <scope>NUCLEOTIDE SEQUENCE [LARGE SCALE GENOMIC DNA]</scope>
    <source>
        <strain evidence="3">JCM 19173</strain>
    </source>
</reference>
<dbReference type="Proteomes" id="UP000604341">
    <property type="component" value="Unassembled WGS sequence"/>
</dbReference>
<organism evidence="2 3">
    <name type="scientific">Deinococcus radiotolerans</name>
    <dbReference type="NCBI Taxonomy" id="1309407"/>
    <lineage>
        <taxon>Bacteria</taxon>
        <taxon>Thermotogati</taxon>
        <taxon>Deinococcota</taxon>
        <taxon>Deinococci</taxon>
        <taxon>Deinococcales</taxon>
        <taxon>Deinococcaceae</taxon>
        <taxon>Deinococcus</taxon>
    </lineage>
</organism>
<dbReference type="EMBL" id="BMPE01000002">
    <property type="protein sequence ID" value="GGK95960.1"/>
    <property type="molecule type" value="Genomic_DNA"/>
</dbReference>
<evidence type="ECO:0000256" key="1">
    <source>
        <dbReference type="PROSITE-ProRule" id="PRU01282"/>
    </source>
</evidence>
<protein>
    <recommendedName>
        <fullName evidence="4">Arsenate reductase</fullName>
    </recommendedName>
</protein>
<name>A0ABQ2FGE9_9DEIO</name>
<dbReference type="InterPro" id="IPR006660">
    <property type="entry name" value="Arsenate_reductase-like"/>
</dbReference>
<evidence type="ECO:0000313" key="2">
    <source>
        <dbReference type="EMBL" id="GGK95960.1"/>
    </source>
</evidence>
<dbReference type="RefSeq" id="WP_189068194.1">
    <property type="nucleotide sequence ID" value="NZ_BMPE01000002.1"/>
</dbReference>